<keyword evidence="5" id="KW-1185">Reference proteome</keyword>
<evidence type="ECO:0000256" key="1">
    <source>
        <dbReference type="SAM" id="MobiDB-lite"/>
    </source>
</evidence>
<feature type="transmembrane region" description="Helical" evidence="2">
    <location>
        <begin position="54"/>
        <end position="75"/>
    </location>
</feature>
<gene>
    <name evidence="4" type="ORF">GD597_12310</name>
</gene>
<evidence type="ECO:0000256" key="2">
    <source>
        <dbReference type="SAM" id="Phobius"/>
    </source>
</evidence>
<dbReference type="GO" id="GO:0055085">
    <property type="term" value="P:transmembrane transport"/>
    <property type="evidence" value="ECO:0007669"/>
    <property type="project" value="InterPro"/>
</dbReference>
<dbReference type="AlphaFoldDB" id="A0A8J8FF00"/>
<reference evidence="4" key="1">
    <citation type="submission" date="2019-10" db="EMBL/GenBank/DDBJ databases">
        <title>Draft genome sequence of Panacibacter sp. KCS-6.</title>
        <authorList>
            <person name="Yim K.J."/>
        </authorList>
    </citation>
    <scope>NUCLEOTIDE SEQUENCE</scope>
    <source>
        <strain evidence="4">KCS-6</strain>
    </source>
</reference>
<sequence>MEIACIACHRRKFTTMNANNILQSNLLDIIFEGRNKLYGAYDLRSTYNKRIKQSIAGMLAVCLLFITGILMANAVKKNDHIQMAVKDVVLSSVPTEDKKEVIIEQPKPKPVEIKTISFTPPVIVEDELVTKPEVPTDEAVDNIKIGTQNKEGDNIDNVGIPPENIGTGKVELPGNKEEEDDFPAIVQIEAKFPGGIGAWSKYLERTLNTSTPIDNGAPTGKYTVVLSFIVDKEGNVSDVQALNDPGYGTVAEAIKVIKKSKQWLPAVQNGRNVNYRQKQAITFVVTEEG</sequence>
<evidence type="ECO:0000313" key="5">
    <source>
        <dbReference type="Proteomes" id="UP000598971"/>
    </source>
</evidence>
<keyword evidence="2" id="KW-0472">Membrane</keyword>
<dbReference type="PANTHER" id="PTHR33446:SF2">
    <property type="entry name" value="PROTEIN TONB"/>
    <property type="match status" value="1"/>
</dbReference>
<keyword evidence="2" id="KW-1133">Transmembrane helix</keyword>
<proteinExistence type="predicted"/>
<dbReference type="EMBL" id="WHPF01000008">
    <property type="protein sequence ID" value="NNV56247.1"/>
    <property type="molecule type" value="Genomic_DNA"/>
</dbReference>
<dbReference type="Pfam" id="PF03544">
    <property type="entry name" value="TonB_C"/>
    <property type="match status" value="1"/>
</dbReference>
<dbReference type="InterPro" id="IPR037682">
    <property type="entry name" value="TonB_C"/>
</dbReference>
<organism evidence="4 5">
    <name type="scientific">Limnovirga soli</name>
    <dbReference type="NCBI Taxonomy" id="2656915"/>
    <lineage>
        <taxon>Bacteria</taxon>
        <taxon>Pseudomonadati</taxon>
        <taxon>Bacteroidota</taxon>
        <taxon>Chitinophagia</taxon>
        <taxon>Chitinophagales</taxon>
        <taxon>Chitinophagaceae</taxon>
        <taxon>Limnovirga</taxon>
    </lineage>
</organism>
<dbReference type="InterPro" id="IPR051045">
    <property type="entry name" value="TonB-dependent_transducer"/>
</dbReference>
<feature type="region of interest" description="Disordered" evidence="1">
    <location>
        <begin position="151"/>
        <end position="175"/>
    </location>
</feature>
<dbReference type="Gene3D" id="3.30.1150.10">
    <property type="match status" value="1"/>
</dbReference>
<dbReference type="SUPFAM" id="SSF74653">
    <property type="entry name" value="TolA/TonB C-terminal domain"/>
    <property type="match status" value="1"/>
</dbReference>
<dbReference type="PANTHER" id="PTHR33446">
    <property type="entry name" value="PROTEIN TONB-RELATED"/>
    <property type="match status" value="1"/>
</dbReference>
<evidence type="ECO:0000313" key="4">
    <source>
        <dbReference type="EMBL" id="NNV56247.1"/>
    </source>
</evidence>
<dbReference type="GO" id="GO:0031992">
    <property type="term" value="F:energy transducer activity"/>
    <property type="evidence" value="ECO:0007669"/>
    <property type="project" value="TreeGrafter"/>
</dbReference>
<accession>A0A8J8FF00</accession>
<name>A0A8J8FF00_9BACT</name>
<keyword evidence="2" id="KW-0812">Transmembrane</keyword>
<feature type="domain" description="TonB C-terminal" evidence="3">
    <location>
        <begin position="223"/>
        <end position="284"/>
    </location>
</feature>
<dbReference type="Proteomes" id="UP000598971">
    <property type="component" value="Unassembled WGS sequence"/>
</dbReference>
<protein>
    <submittedName>
        <fullName evidence="4">Energy transducer TonB</fullName>
    </submittedName>
</protein>
<evidence type="ECO:0000259" key="3">
    <source>
        <dbReference type="Pfam" id="PF03544"/>
    </source>
</evidence>
<comment type="caution">
    <text evidence="4">The sequence shown here is derived from an EMBL/GenBank/DDBJ whole genome shotgun (WGS) entry which is preliminary data.</text>
</comment>
<dbReference type="GO" id="GO:0098797">
    <property type="term" value="C:plasma membrane protein complex"/>
    <property type="evidence" value="ECO:0007669"/>
    <property type="project" value="TreeGrafter"/>
</dbReference>